<dbReference type="GeneID" id="35295223"/>
<keyword evidence="1 3" id="KW-0963">Cytoplasm</keyword>
<keyword evidence="2 3" id="KW-0690">Ribosome biogenesis</keyword>
<gene>
    <name evidence="3 6" type="primary">rimP</name>
    <name evidence="6" type="ORF">MCCS_10910</name>
</gene>
<dbReference type="SUPFAM" id="SSF74942">
    <property type="entry name" value="YhbC-like, C-terminal domain"/>
    <property type="match status" value="1"/>
</dbReference>
<dbReference type="Pfam" id="PF17384">
    <property type="entry name" value="DUF150_C"/>
    <property type="match status" value="1"/>
</dbReference>
<organism evidence="6 7">
    <name type="scientific">Macrococcoides canis</name>
    <dbReference type="NCBI Taxonomy" id="1855823"/>
    <lineage>
        <taxon>Bacteria</taxon>
        <taxon>Bacillati</taxon>
        <taxon>Bacillota</taxon>
        <taxon>Bacilli</taxon>
        <taxon>Bacillales</taxon>
        <taxon>Staphylococcaceae</taxon>
        <taxon>Macrococcoides</taxon>
    </lineage>
</organism>
<dbReference type="GO" id="GO:0000028">
    <property type="term" value="P:ribosomal small subunit assembly"/>
    <property type="evidence" value="ECO:0007669"/>
    <property type="project" value="TreeGrafter"/>
</dbReference>
<evidence type="ECO:0000256" key="1">
    <source>
        <dbReference type="ARBA" id="ARBA00022490"/>
    </source>
</evidence>
<dbReference type="Proteomes" id="UP000194154">
    <property type="component" value="Chromosome"/>
</dbReference>
<dbReference type="OrthoDB" id="9805006at2"/>
<feature type="domain" description="Ribosome maturation factor RimP N-terminal" evidence="4">
    <location>
        <begin position="11"/>
        <end position="83"/>
    </location>
</feature>
<dbReference type="Gene3D" id="3.30.300.70">
    <property type="entry name" value="RimP-like superfamily, N-terminal"/>
    <property type="match status" value="1"/>
</dbReference>
<dbReference type="STRING" id="1855823.MCCS_10910"/>
<dbReference type="HAMAP" id="MF_01077">
    <property type="entry name" value="RimP"/>
    <property type="match status" value="1"/>
</dbReference>
<dbReference type="KEGG" id="mcak:MCCS_10910"/>
<feature type="domain" description="Ribosome maturation factor RimP C-terminal" evidence="5">
    <location>
        <begin position="86"/>
        <end position="153"/>
    </location>
</feature>
<evidence type="ECO:0000259" key="5">
    <source>
        <dbReference type="Pfam" id="PF17384"/>
    </source>
</evidence>
<evidence type="ECO:0000256" key="3">
    <source>
        <dbReference type="HAMAP-Rule" id="MF_01077"/>
    </source>
</evidence>
<dbReference type="PANTHER" id="PTHR33867:SF1">
    <property type="entry name" value="RIBOSOME MATURATION FACTOR RIMP"/>
    <property type="match status" value="1"/>
</dbReference>
<keyword evidence="7" id="KW-1185">Reference proteome</keyword>
<dbReference type="AlphaFoldDB" id="A0A1W7AAW6"/>
<evidence type="ECO:0000259" key="4">
    <source>
        <dbReference type="Pfam" id="PF02576"/>
    </source>
</evidence>
<dbReference type="InterPro" id="IPR028998">
    <property type="entry name" value="RimP_C"/>
</dbReference>
<dbReference type="FunFam" id="3.30.300.70:FF:000001">
    <property type="entry name" value="Ribosome maturation factor RimP"/>
    <property type="match status" value="1"/>
</dbReference>
<dbReference type="RefSeq" id="WP_086042389.1">
    <property type="nucleotide sequence ID" value="NZ_CBCRZA010000005.1"/>
</dbReference>
<dbReference type="InterPro" id="IPR036847">
    <property type="entry name" value="RimP_C_sf"/>
</dbReference>
<dbReference type="Pfam" id="PF02576">
    <property type="entry name" value="RimP_N"/>
    <property type="match status" value="1"/>
</dbReference>
<dbReference type="EMBL" id="CP021059">
    <property type="protein sequence ID" value="ARQ06738.1"/>
    <property type="molecule type" value="Genomic_DNA"/>
</dbReference>
<proteinExistence type="inferred from homology"/>
<accession>A0A1W7AAW6</accession>
<comment type="similarity">
    <text evidence="3">Belongs to the RimP family.</text>
</comment>
<dbReference type="PANTHER" id="PTHR33867">
    <property type="entry name" value="RIBOSOME MATURATION FACTOR RIMP"/>
    <property type="match status" value="1"/>
</dbReference>
<name>A0A1W7AAW6_9STAP</name>
<protein>
    <recommendedName>
        <fullName evidence="3">Ribosome maturation factor RimP</fullName>
    </recommendedName>
</protein>
<comment type="function">
    <text evidence="3">Required for maturation of 30S ribosomal subunits.</text>
</comment>
<dbReference type="NCBIfam" id="NF000928">
    <property type="entry name" value="PRK00092.1-2"/>
    <property type="match status" value="1"/>
</dbReference>
<evidence type="ECO:0000313" key="6">
    <source>
        <dbReference type="EMBL" id="ARQ06738.1"/>
    </source>
</evidence>
<dbReference type="InterPro" id="IPR035956">
    <property type="entry name" value="RimP_N_sf"/>
</dbReference>
<evidence type="ECO:0000313" key="7">
    <source>
        <dbReference type="Proteomes" id="UP000194154"/>
    </source>
</evidence>
<dbReference type="CDD" id="cd01734">
    <property type="entry name" value="YlxS_C"/>
    <property type="match status" value="1"/>
</dbReference>
<dbReference type="SUPFAM" id="SSF75420">
    <property type="entry name" value="YhbC-like, N-terminal domain"/>
    <property type="match status" value="1"/>
</dbReference>
<dbReference type="Gene3D" id="2.30.30.180">
    <property type="entry name" value="Ribosome maturation factor RimP, C-terminal domain"/>
    <property type="match status" value="1"/>
</dbReference>
<sequence>MSKVTERVEEICQPVVESLGFELVDVEYVKEGPDYYLRIAIDKPGGIDISDCALASEKISEVMDKEDPITEAYFLDVSSPGAERPLKKEKDYENAIGKHVYVKLYEPVEGDKEWIGELKEVSKDTITLSAKIKTRTKVIEIDRKRIAKIRLAVIL</sequence>
<comment type="subcellular location">
    <subcellularLocation>
        <location evidence="3">Cytoplasm</location>
    </subcellularLocation>
</comment>
<dbReference type="InterPro" id="IPR028989">
    <property type="entry name" value="RimP_N"/>
</dbReference>
<evidence type="ECO:0000256" key="2">
    <source>
        <dbReference type="ARBA" id="ARBA00022517"/>
    </source>
</evidence>
<dbReference type="GO" id="GO:0006412">
    <property type="term" value="P:translation"/>
    <property type="evidence" value="ECO:0007669"/>
    <property type="project" value="TreeGrafter"/>
</dbReference>
<reference evidence="6 7" key="1">
    <citation type="journal article" date="2017" name="Int. J. Syst. Evol. Microbiol.">
        <title>Macrococcus canis sp. nov., a skin bacterium associated with infections in dogs.</title>
        <authorList>
            <person name="Gobeli Brawand S."/>
            <person name="Cotting K."/>
            <person name="Gomez-Sanz E."/>
            <person name="Collaud A."/>
            <person name="Thomann A."/>
            <person name="Brodard I."/>
            <person name="Rodriguez-Campos S."/>
            <person name="Strauss C."/>
            <person name="Perreten V."/>
        </authorList>
    </citation>
    <scope>NUCLEOTIDE SEQUENCE [LARGE SCALE GENOMIC DNA]</scope>
    <source>
        <strain evidence="6 7">KM45013</strain>
    </source>
</reference>
<dbReference type="GO" id="GO:0005829">
    <property type="term" value="C:cytosol"/>
    <property type="evidence" value="ECO:0007669"/>
    <property type="project" value="TreeGrafter"/>
</dbReference>
<dbReference type="InterPro" id="IPR003728">
    <property type="entry name" value="Ribosome_maturation_RimP"/>
</dbReference>